<name>A0A0L6UUK3_9BASI</name>
<sequence length="73" mass="8143">MIYGTSLEVPKMVPWSSTRKCECPFLVRGLTSRANSSTDHSFSLVFNHRENNHPASRGPSAHPSHQQLAPLKL</sequence>
<feature type="region of interest" description="Disordered" evidence="1">
    <location>
        <begin position="49"/>
        <end position="73"/>
    </location>
</feature>
<reference evidence="2 3" key="1">
    <citation type="submission" date="2015-08" db="EMBL/GenBank/DDBJ databases">
        <title>Next Generation Sequencing and Analysis of the Genome of Puccinia sorghi L Schw, the Causal Agent of Maize Common Rust.</title>
        <authorList>
            <person name="Rochi L."/>
            <person name="Burguener G."/>
            <person name="Darino M."/>
            <person name="Turjanski A."/>
            <person name="Kreff E."/>
            <person name="Dieguez M.J."/>
            <person name="Sacco F."/>
        </authorList>
    </citation>
    <scope>NUCLEOTIDE SEQUENCE [LARGE SCALE GENOMIC DNA]</scope>
    <source>
        <strain evidence="2 3">RO10H11247</strain>
    </source>
</reference>
<dbReference type="EMBL" id="LAVV01008681">
    <property type="protein sequence ID" value="KNZ52174.1"/>
    <property type="molecule type" value="Genomic_DNA"/>
</dbReference>
<keyword evidence="3" id="KW-1185">Reference proteome</keyword>
<dbReference type="Proteomes" id="UP000037035">
    <property type="component" value="Unassembled WGS sequence"/>
</dbReference>
<evidence type="ECO:0000313" key="3">
    <source>
        <dbReference type="Proteomes" id="UP000037035"/>
    </source>
</evidence>
<dbReference type="AlphaFoldDB" id="A0A0L6UUK3"/>
<evidence type="ECO:0000313" key="2">
    <source>
        <dbReference type="EMBL" id="KNZ52174.1"/>
    </source>
</evidence>
<dbReference type="OrthoDB" id="1434500at2759"/>
<accession>A0A0L6UUK3</accession>
<gene>
    <name evidence="2" type="ORF">VP01_3661g1</name>
</gene>
<evidence type="ECO:0000256" key="1">
    <source>
        <dbReference type="SAM" id="MobiDB-lite"/>
    </source>
</evidence>
<proteinExistence type="predicted"/>
<dbReference type="VEuPathDB" id="FungiDB:VP01_3661g1"/>
<organism evidence="2 3">
    <name type="scientific">Puccinia sorghi</name>
    <dbReference type="NCBI Taxonomy" id="27349"/>
    <lineage>
        <taxon>Eukaryota</taxon>
        <taxon>Fungi</taxon>
        <taxon>Dikarya</taxon>
        <taxon>Basidiomycota</taxon>
        <taxon>Pucciniomycotina</taxon>
        <taxon>Pucciniomycetes</taxon>
        <taxon>Pucciniales</taxon>
        <taxon>Pucciniaceae</taxon>
        <taxon>Puccinia</taxon>
    </lineage>
</organism>
<protein>
    <submittedName>
        <fullName evidence="2">Uncharacterized protein</fullName>
    </submittedName>
</protein>
<comment type="caution">
    <text evidence="2">The sequence shown here is derived from an EMBL/GenBank/DDBJ whole genome shotgun (WGS) entry which is preliminary data.</text>
</comment>